<keyword evidence="2" id="KW-0472">Membrane</keyword>
<name>A0AAD1H2B4_MYCXE</name>
<accession>A0AAD1H2B4</accession>
<evidence type="ECO:0008006" key="5">
    <source>
        <dbReference type="Google" id="ProtNLM"/>
    </source>
</evidence>
<gene>
    <name evidence="3" type="ORF">MYXE_27250</name>
</gene>
<evidence type="ECO:0000313" key="3">
    <source>
        <dbReference type="EMBL" id="BBU22935.1"/>
    </source>
</evidence>
<dbReference type="KEGG" id="mxe:MYXE_27250"/>
<keyword evidence="2" id="KW-1133">Transmembrane helix</keyword>
<feature type="transmembrane region" description="Helical" evidence="2">
    <location>
        <begin position="133"/>
        <end position="153"/>
    </location>
</feature>
<sequence length="243" mass="26116">MASAFQRRIRKVGTPLGVIIALGAVAGLIVILMTAANPVGTAIGFVPSSLAMVVVVLNYLCVGPLEPEPPRLLVLAFLWEHRSLSSPADYDVRRAAAAKPPSQGGVGSARLCRAVIMHGCGTARHLFSAEVCLAVYVLSMMPISGLAVVLAVFSRRRQQHMVAAKLPGMVAAGLVTPNETTWLGSMRGRKQPIGRQRSSAGRPPARRSRTSPPRWVELPIGRRSGHRREPRPPFFGRRSARPA</sequence>
<proteinExistence type="predicted"/>
<feature type="transmembrane region" description="Helical" evidence="2">
    <location>
        <begin position="12"/>
        <end position="36"/>
    </location>
</feature>
<evidence type="ECO:0000256" key="2">
    <source>
        <dbReference type="SAM" id="Phobius"/>
    </source>
</evidence>
<feature type="region of interest" description="Disordered" evidence="1">
    <location>
        <begin position="182"/>
        <end position="243"/>
    </location>
</feature>
<dbReference type="AlphaFoldDB" id="A0AAD1H2B4"/>
<keyword evidence="2" id="KW-0812">Transmembrane</keyword>
<dbReference type="Proteomes" id="UP000464624">
    <property type="component" value="Chromosome"/>
</dbReference>
<organism evidence="3 4">
    <name type="scientific">Mycobacterium xenopi</name>
    <dbReference type="NCBI Taxonomy" id="1789"/>
    <lineage>
        <taxon>Bacteria</taxon>
        <taxon>Bacillati</taxon>
        <taxon>Actinomycetota</taxon>
        <taxon>Actinomycetes</taxon>
        <taxon>Mycobacteriales</taxon>
        <taxon>Mycobacteriaceae</taxon>
        <taxon>Mycobacterium</taxon>
    </lineage>
</organism>
<dbReference type="EMBL" id="AP022314">
    <property type="protein sequence ID" value="BBU22935.1"/>
    <property type="molecule type" value="Genomic_DNA"/>
</dbReference>
<evidence type="ECO:0000313" key="4">
    <source>
        <dbReference type="Proteomes" id="UP000464624"/>
    </source>
</evidence>
<protein>
    <recommendedName>
        <fullName evidence="5">Integral membrane protein</fullName>
    </recommendedName>
</protein>
<evidence type="ECO:0000256" key="1">
    <source>
        <dbReference type="SAM" id="MobiDB-lite"/>
    </source>
</evidence>
<feature type="transmembrane region" description="Helical" evidence="2">
    <location>
        <begin position="42"/>
        <end position="62"/>
    </location>
</feature>
<reference evidence="3 4" key="1">
    <citation type="submission" date="2019-12" db="EMBL/GenBank/DDBJ databases">
        <title>Complete genome sequence of Mycolicibacterium xenopi str. JCM15661T.</title>
        <authorList>
            <person name="Yoshida M."/>
            <person name="Fukano H."/>
            <person name="Asakura T."/>
            <person name="Hoshino Y."/>
        </authorList>
    </citation>
    <scope>NUCLEOTIDE SEQUENCE [LARGE SCALE GENOMIC DNA]</scope>
    <source>
        <strain evidence="3 4">JCM 15661T</strain>
    </source>
</reference>